<accession>A0AAN6TDF1</accession>
<keyword evidence="1" id="KW-0812">Transmembrane</keyword>
<keyword evidence="3" id="KW-1185">Reference proteome</keyword>
<evidence type="ECO:0000256" key="1">
    <source>
        <dbReference type="SAM" id="Phobius"/>
    </source>
</evidence>
<feature type="transmembrane region" description="Helical" evidence="1">
    <location>
        <begin position="168"/>
        <end position="187"/>
    </location>
</feature>
<dbReference type="InterPro" id="IPR018815">
    <property type="entry name" value="Incr_loss_mito_DNA_1"/>
</dbReference>
<dbReference type="PANTHER" id="PTHR28029:SF1">
    <property type="entry name" value="PROTEIN ILM1"/>
    <property type="match status" value="1"/>
</dbReference>
<keyword evidence="1" id="KW-1133">Transmembrane helix</keyword>
<organism evidence="2 3">
    <name type="scientific">Canariomyces notabilis</name>
    <dbReference type="NCBI Taxonomy" id="2074819"/>
    <lineage>
        <taxon>Eukaryota</taxon>
        <taxon>Fungi</taxon>
        <taxon>Dikarya</taxon>
        <taxon>Ascomycota</taxon>
        <taxon>Pezizomycotina</taxon>
        <taxon>Sordariomycetes</taxon>
        <taxon>Sordariomycetidae</taxon>
        <taxon>Sordariales</taxon>
        <taxon>Chaetomiaceae</taxon>
        <taxon>Canariomyces</taxon>
    </lineage>
</organism>
<reference evidence="2" key="1">
    <citation type="journal article" date="2023" name="Mol. Phylogenet. Evol.">
        <title>Genome-scale phylogeny and comparative genomics of the fungal order Sordariales.</title>
        <authorList>
            <person name="Hensen N."/>
            <person name="Bonometti L."/>
            <person name="Westerberg I."/>
            <person name="Brannstrom I.O."/>
            <person name="Guillou S."/>
            <person name="Cros-Aarteil S."/>
            <person name="Calhoun S."/>
            <person name="Haridas S."/>
            <person name="Kuo A."/>
            <person name="Mondo S."/>
            <person name="Pangilinan J."/>
            <person name="Riley R."/>
            <person name="LaButti K."/>
            <person name="Andreopoulos B."/>
            <person name="Lipzen A."/>
            <person name="Chen C."/>
            <person name="Yan M."/>
            <person name="Daum C."/>
            <person name="Ng V."/>
            <person name="Clum A."/>
            <person name="Steindorff A."/>
            <person name="Ohm R.A."/>
            <person name="Martin F."/>
            <person name="Silar P."/>
            <person name="Natvig D.O."/>
            <person name="Lalanne C."/>
            <person name="Gautier V."/>
            <person name="Ament-Velasquez S.L."/>
            <person name="Kruys A."/>
            <person name="Hutchinson M.I."/>
            <person name="Powell A.J."/>
            <person name="Barry K."/>
            <person name="Miller A.N."/>
            <person name="Grigoriev I.V."/>
            <person name="Debuchy R."/>
            <person name="Gladieux P."/>
            <person name="Hiltunen Thoren M."/>
            <person name="Johannesson H."/>
        </authorList>
    </citation>
    <scope>NUCLEOTIDE SEQUENCE</scope>
    <source>
        <strain evidence="2">CBS 508.74</strain>
    </source>
</reference>
<dbReference type="Proteomes" id="UP001302812">
    <property type="component" value="Unassembled WGS sequence"/>
</dbReference>
<name>A0AAN6TDF1_9PEZI</name>
<dbReference type="GeneID" id="89943309"/>
<sequence>MALISAKTIITSLSLFHITLGFFFLTNPVTVADQPVVYLLGESMGLPHSRSFETQSPALAFLAVILGIMGISDLVTLSLPDEISLVHHWGTQAPLRLTLSFLLTFYSFFFSASSPFFYTELPLSSSGTSPASGSSASSRFTHPSVHHALHNPSYTPSGLGGDALKNRLFFTFMFVETISWFWAWVTLQEERRELLAKKARRRSSSGIHNHH</sequence>
<reference evidence="2" key="2">
    <citation type="submission" date="2023-05" db="EMBL/GenBank/DDBJ databases">
        <authorList>
            <consortium name="Lawrence Berkeley National Laboratory"/>
            <person name="Steindorff A."/>
            <person name="Hensen N."/>
            <person name="Bonometti L."/>
            <person name="Westerberg I."/>
            <person name="Brannstrom I.O."/>
            <person name="Guillou S."/>
            <person name="Cros-Aarteil S."/>
            <person name="Calhoun S."/>
            <person name="Haridas S."/>
            <person name="Kuo A."/>
            <person name="Mondo S."/>
            <person name="Pangilinan J."/>
            <person name="Riley R."/>
            <person name="Labutti K."/>
            <person name="Andreopoulos B."/>
            <person name="Lipzen A."/>
            <person name="Chen C."/>
            <person name="Yanf M."/>
            <person name="Daum C."/>
            <person name="Ng V."/>
            <person name="Clum A."/>
            <person name="Ohm R."/>
            <person name="Martin F."/>
            <person name="Silar P."/>
            <person name="Natvig D."/>
            <person name="Lalanne C."/>
            <person name="Gautier V."/>
            <person name="Ament-Velasquez S.L."/>
            <person name="Kruys A."/>
            <person name="Hutchinson M.I."/>
            <person name="Powell A.J."/>
            <person name="Barry K."/>
            <person name="Miller A.N."/>
            <person name="Grigoriev I.V."/>
            <person name="Debuchy R."/>
            <person name="Gladieux P."/>
            <person name="Thoren M.H."/>
            <person name="Johannesson H."/>
        </authorList>
    </citation>
    <scope>NUCLEOTIDE SEQUENCE</scope>
    <source>
        <strain evidence="2">CBS 508.74</strain>
    </source>
</reference>
<keyword evidence="1" id="KW-0472">Membrane</keyword>
<protein>
    <recommendedName>
        <fullName evidence="4">Increased loss of mitochondrial DNA protein 1</fullName>
    </recommendedName>
</protein>
<dbReference type="Pfam" id="PF10311">
    <property type="entry name" value="Ilm1"/>
    <property type="match status" value="1"/>
</dbReference>
<comment type="caution">
    <text evidence="2">The sequence shown here is derived from an EMBL/GenBank/DDBJ whole genome shotgun (WGS) entry which is preliminary data.</text>
</comment>
<gene>
    <name evidence="2" type="ORF">N656DRAFT_845162</name>
</gene>
<dbReference type="PANTHER" id="PTHR28029">
    <property type="entry name" value="PROTEIN ILM1"/>
    <property type="match status" value="1"/>
</dbReference>
<dbReference type="EMBL" id="MU853342">
    <property type="protein sequence ID" value="KAK4112369.1"/>
    <property type="molecule type" value="Genomic_DNA"/>
</dbReference>
<dbReference type="AlphaFoldDB" id="A0AAN6TDF1"/>
<evidence type="ECO:0008006" key="4">
    <source>
        <dbReference type="Google" id="ProtNLM"/>
    </source>
</evidence>
<dbReference type="RefSeq" id="XP_064669939.1">
    <property type="nucleotide sequence ID" value="XM_064819183.1"/>
</dbReference>
<feature type="transmembrane region" description="Helical" evidence="1">
    <location>
        <begin position="56"/>
        <end position="76"/>
    </location>
</feature>
<evidence type="ECO:0000313" key="2">
    <source>
        <dbReference type="EMBL" id="KAK4112369.1"/>
    </source>
</evidence>
<feature type="transmembrane region" description="Helical" evidence="1">
    <location>
        <begin position="97"/>
        <end position="118"/>
    </location>
</feature>
<evidence type="ECO:0000313" key="3">
    <source>
        <dbReference type="Proteomes" id="UP001302812"/>
    </source>
</evidence>
<proteinExistence type="predicted"/>